<organism evidence="5 6">
    <name type="scientific">Steinernema carpocapsae</name>
    <name type="common">Entomopathogenic nematode</name>
    <dbReference type="NCBI Taxonomy" id="34508"/>
    <lineage>
        <taxon>Eukaryota</taxon>
        <taxon>Metazoa</taxon>
        <taxon>Ecdysozoa</taxon>
        <taxon>Nematoda</taxon>
        <taxon>Chromadorea</taxon>
        <taxon>Rhabditida</taxon>
        <taxon>Tylenchina</taxon>
        <taxon>Panagrolaimomorpha</taxon>
        <taxon>Strongyloidoidea</taxon>
        <taxon>Steinernematidae</taxon>
        <taxon>Steinernema</taxon>
    </lineage>
</organism>
<keyword evidence="6" id="KW-1185">Reference proteome</keyword>
<feature type="region of interest" description="Disordered" evidence="3">
    <location>
        <begin position="1"/>
        <end position="30"/>
    </location>
</feature>
<dbReference type="InterPro" id="IPR023796">
    <property type="entry name" value="Serpin_dom"/>
</dbReference>
<dbReference type="GO" id="GO:0004867">
    <property type="term" value="F:serine-type endopeptidase inhibitor activity"/>
    <property type="evidence" value="ECO:0007669"/>
    <property type="project" value="InterPro"/>
</dbReference>
<evidence type="ECO:0000313" key="5">
    <source>
        <dbReference type="EMBL" id="TKR73115.1"/>
    </source>
</evidence>
<evidence type="ECO:0000256" key="3">
    <source>
        <dbReference type="SAM" id="MobiDB-lite"/>
    </source>
</evidence>
<dbReference type="PANTHER" id="PTHR11461">
    <property type="entry name" value="SERINE PROTEASE INHIBITOR, SERPIN"/>
    <property type="match status" value="1"/>
</dbReference>
<dbReference type="SUPFAM" id="SSF56574">
    <property type="entry name" value="Serpins"/>
    <property type="match status" value="1"/>
</dbReference>
<dbReference type="Pfam" id="PF00079">
    <property type="entry name" value="Serpin"/>
    <property type="match status" value="1"/>
</dbReference>
<dbReference type="InterPro" id="IPR000215">
    <property type="entry name" value="Serpin_fam"/>
</dbReference>
<evidence type="ECO:0000259" key="4">
    <source>
        <dbReference type="SMART" id="SM00093"/>
    </source>
</evidence>
<comment type="caution">
    <text evidence="5">The sequence shown here is derived from an EMBL/GenBank/DDBJ whole genome shotgun (WGS) entry which is preliminary data.</text>
</comment>
<dbReference type="SMART" id="SM00093">
    <property type="entry name" value="SERPIN"/>
    <property type="match status" value="1"/>
</dbReference>
<dbReference type="OrthoDB" id="9518664at2759"/>
<dbReference type="Gene3D" id="2.30.39.10">
    <property type="entry name" value="Alpha-1-antitrypsin, domain 1"/>
    <property type="match status" value="1"/>
</dbReference>
<dbReference type="Proteomes" id="UP000298663">
    <property type="component" value="Unassembled WGS sequence"/>
</dbReference>
<dbReference type="EMBL" id="AZBU02000006">
    <property type="protein sequence ID" value="TKR73115.1"/>
    <property type="molecule type" value="Genomic_DNA"/>
</dbReference>
<sequence>MENSWKSRLRTRERKAGDSSRPSTTAAPINSDLYDWREDYVTGWADSFPSDDDDVYQEKLAKLPKIPPKTNKQLREEKHLQQTSIDSKINNSLFCFALKVLKTKQGQTTVLSPLSMGVALSAILNGTKGRSLEQVKNAVFDGLHVNNINAHFASLLHLLTELSMGTAVFVDKSSTVKGNFKLHMDCYPGFVIKNVNFQKNATKEQTLVNSVVEEMTKQDVKDFLPAGMLNDTTSVVIASAVHVRASFLHQCVSDSTVIRPFSSGNNVNNIPVLKCISSGEERPDHTKRPDFYKKGGEERLKPTHLSTPDFDYVDFCLRFGEPEDCTGDYRFFVICPKLGSLEDLLDRFILKMSIWSETVDDALLVDFLSLEVPKFKVQSSMDLRNVLESLGIKDLFDISKADFSNLASGKPKLDFLMHKVGFFFVQTNVLF</sequence>
<evidence type="ECO:0000313" key="6">
    <source>
        <dbReference type="Proteomes" id="UP000298663"/>
    </source>
</evidence>
<dbReference type="InterPro" id="IPR036186">
    <property type="entry name" value="Serpin_sf"/>
</dbReference>
<dbReference type="InterPro" id="IPR042185">
    <property type="entry name" value="Serpin_sf_2"/>
</dbReference>
<reference evidence="5 6" key="1">
    <citation type="journal article" date="2015" name="Genome Biol.">
        <title>Comparative genomics of Steinernema reveals deeply conserved gene regulatory networks.</title>
        <authorList>
            <person name="Dillman A.R."/>
            <person name="Macchietto M."/>
            <person name="Porter C.F."/>
            <person name="Rogers A."/>
            <person name="Williams B."/>
            <person name="Antoshechkin I."/>
            <person name="Lee M.M."/>
            <person name="Goodwin Z."/>
            <person name="Lu X."/>
            <person name="Lewis E.E."/>
            <person name="Goodrich-Blair H."/>
            <person name="Stock S.P."/>
            <person name="Adams B.J."/>
            <person name="Sternberg P.W."/>
            <person name="Mortazavi A."/>
        </authorList>
    </citation>
    <scope>NUCLEOTIDE SEQUENCE [LARGE SCALE GENOMIC DNA]</scope>
    <source>
        <strain evidence="5 6">ALL</strain>
    </source>
</reference>
<evidence type="ECO:0000256" key="2">
    <source>
        <dbReference type="RuleBase" id="RU000411"/>
    </source>
</evidence>
<dbReference type="PANTHER" id="PTHR11461:SF211">
    <property type="entry name" value="GH10112P-RELATED"/>
    <property type="match status" value="1"/>
</dbReference>
<dbReference type="AlphaFoldDB" id="A0A4V6A0X9"/>
<accession>A0A4V6A0X9</accession>
<gene>
    <name evidence="5" type="ORF">L596_020465</name>
</gene>
<feature type="domain" description="Serpin" evidence="4">
    <location>
        <begin position="96"/>
        <end position="431"/>
    </location>
</feature>
<name>A0A4V6A0X9_STECR</name>
<protein>
    <recommendedName>
        <fullName evidence="4">Serpin domain-containing protein</fullName>
    </recommendedName>
</protein>
<proteinExistence type="inferred from homology"/>
<dbReference type="Gene3D" id="3.30.497.10">
    <property type="entry name" value="Antithrombin, subunit I, domain 2"/>
    <property type="match status" value="1"/>
</dbReference>
<dbReference type="STRING" id="34508.A0A4V6A0X9"/>
<dbReference type="CDD" id="cd00172">
    <property type="entry name" value="serpin"/>
    <property type="match status" value="1"/>
</dbReference>
<comment type="similarity">
    <text evidence="1 2">Belongs to the serpin family.</text>
</comment>
<dbReference type="GO" id="GO:0005615">
    <property type="term" value="C:extracellular space"/>
    <property type="evidence" value="ECO:0007669"/>
    <property type="project" value="InterPro"/>
</dbReference>
<dbReference type="InterPro" id="IPR042178">
    <property type="entry name" value="Serpin_sf_1"/>
</dbReference>
<evidence type="ECO:0000256" key="1">
    <source>
        <dbReference type="ARBA" id="ARBA00009500"/>
    </source>
</evidence>
<reference evidence="5 6" key="2">
    <citation type="journal article" date="2019" name="G3 (Bethesda)">
        <title>Hybrid Assembly of the Genome of the Entomopathogenic Nematode Steinernema carpocapsae Identifies the X-Chromosome.</title>
        <authorList>
            <person name="Serra L."/>
            <person name="Macchietto M."/>
            <person name="Macias-Munoz A."/>
            <person name="McGill C.J."/>
            <person name="Rodriguez I.M."/>
            <person name="Rodriguez B."/>
            <person name="Murad R."/>
            <person name="Mortazavi A."/>
        </authorList>
    </citation>
    <scope>NUCLEOTIDE SEQUENCE [LARGE SCALE GENOMIC DNA]</scope>
    <source>
        <strain evidence="5 6">ALL</strain>
    </source>
</reference>